<reference evidence="1" key="1">
    <citation type="journal article" date="2015" name="Nature">
        <title>Complex archaea that bridge the gap between prokaryotes and eukaryotes.</title>
        <authorList>
            <person name="Spang A."/>
            <person name="Saw J.H."/>
            <person name="Jorgensen S.L."/>
            <person name="Zaremba-Niedzwiedzka K."/>
            <person name="Martijn J."/>
            <person name="Lind A.E."/>
            <person name="van Eijk R."/>
            <person name="Schleper C."/>
            <person name="Guy L."/>
            <person name="Ettema T.J."/>
        </authorList>
    </citation>
    <scope>NUCLEOTIDE SEQUENCE</scope>
</reference>
<protein>
    <submittedName>
        <fullName evidence="1">Uncharacterized protein</fullName>
    </submittedName>
</protein>
<dbReference type="EMBL" id="LAZR01003659">
    <property type="protein sequence ID" value="KKN15978.1"/>
    <property type="molecule type" value="Genomic_DNA"/>
</dbReference>
<evidence type="ECO:0000313" key="1">
    <source>
        <dbReference type="EMBL" id="KKN15978.1"/>
    </source>
</evidence>
<accession>A0A0F9RFF0</accession>
<name>A0A0F9RFF0_9ZZZZ</name>
<organism evidence="1">
    <name type="scientific">marine sediment metagenome</name>
    <dbReference type="NCBI Taxonomy" id="412755"/>
    <lineage>
        <taxon>unclassified sequences</taxon>
        <taxon>metagenomes</taxon>
        <taxon>ecological metagenomes</taxon>
    </lineage>
</organism>
<gene>
    <name evidence="1" type="ORF">LCGC14_0980520</name>
</gene>
<sequence>MGVAPGPKQVEVTDLLNAIVADGNGSIPYIVEVAVTDEGANTDHDITLTRKSRVIDVWVVKTGGAGTSSNRITVKNTADAITDAIDHSVADKIVIGVGTIDDSKSEISEGGTLRVTLTTGTGDDSCKVYILLLPIS</sequence>
<comment type="caution">
    <text evidence="1">The sequence shown here is derived from an EMBL/GenBank/DDBJ whole genome shotgun (WGS) entry which is preliminary data.</text>
</comment>
<proteinExistence type="predicted"/>
<dbReference type="AlphaFoldDB" id="A0A0F9RFF0"/>